<proteinExistence type="predicted"/>
<gene>
    <name evidence="1" type="ORF">LSTR_LSTR001716</name>
</gene>
<protein>
    <submittedName>
        <fullName evidence="1">Uncharacterized protein</fullName>
    </submittedName>
</protein>
<sequence length="102" mass="11385">MERLYTSVSLTNSWHLSVEVHLARAGWQTCEIWRVSMRRAGCRARISAQVPTDEFLAASRIGIGEPVSARQTQDATLSFPLWMADGFLLQRRPLGGGEQAPE</sequence>
<reference evidence="1 2" key="1">
    <citation type="journal article" date="2017" name="Gigascience">
        <title>Genome sequence of the small brown planthopper, Laodelphax striatellus.</title>
        <authorList>
            <person name="Zhu J."/>
            <person name="Jiang F."/>
            <person name="Wang X."/>
            <person name="Yang P."/>
            <person name="Bao Y."/>
            <person name="Zhao W."/>
            <person name="Wang W."/>
            <person name="Lu H."/>
            <person name="Wang Q."/>
            <person name="Cui N."/>
            <person name="Li J."/>
            <person name="Chen X."/>
            <person name="Luo L."/>
            <person name="Yu J."/>
            <person name="Kang L."/>
            <person name="Cui F."/>
        </authorList>
    </citation>
    <scope>NUCLEOTIDE SEQUENCE [LARGE SCALE GENOMIC DNA]</scope>
    <source>
        <strain evidence="1">Lst14</strain>
    </source>
</reference>
<organism evidence="1 2">
    <name type="scientific">Laodelphax striatellus</name>
    <name type="common">Small brown planthopper</name>
    <name type="synonym">Delphax striatella</name>
    <dbReference type="NCBI Taxonomy" id="195883"/>
    <lineage>
        <taxon>Eukaryota</taxon>
        <taxon>Metazoa</taxon>
        <taxon>Ecdysozoa</taxon>
        <taxon>Arthropoda</taxon>
        <taxon>Hexapoda</taxon>
        <taxon>Insecta</taxon>
        <taxon>Pterygota</taxon>
        <taxon>Neoptera</taxon>
        <taxon>Paraneoptera</taxon>
        <taxon>Hemiptera</taxon>
        <taxon>Auchenorrhyncha</taxon>
        <taxon>Fulgoroidea</taxon>
        <taxon>Delphacidae</taxon>
        <taxon>Criomorphinae</taxon>
        <taxon>Laodelphax</taxon>
    </lineage>
</organism>
<comment type="caution">
    <text evidence="1">The sequence shown here is derived from an EMBL/GenBank/DDBJ whole genome shotgun (WGS) entry which is preliminary data.</text>
</comment>
<evidence type="ECO:0000313" key="2">
    <source>
        <dbReference type="Proteomes" id="UP000291343"/>
    </source>
</evidence>
<evidence type="ECO:0000313" key="1">
    <source>
        <dbReference type="EMBL" id="RZF43455.1"/>
    </source>
</evidence>
<dbReference type="AlphaFoldDB" id="A0A482XBW1"/>
<keyword evidence="2" id="KW-1185">Reference proteome</keyword>
<dbReference type="InParanoid" id="A0A482XBW1"/>
<name>A0A482XBW1_LAOST</name>
<dbReference type="Proteomes" id="UP000291343">
    <property type="component" value="Unassembled WGS sequence"/>
</dbReference>
<dbReference type="EMBL" id="QKKF02012754">
    <property type="protein sequence ID" value="RZF43455.1"/>
    <property type="molecule type" value="Genomic_DNA"/>
</dbReference>
<accession>A0A482XBW1</accession>